<sequence>MEAINPNAQLVSIFGPPEYNNFNEPVPFSNQPRCLIGFTTAFLALSWIFVCFRLYVRLKVARVPGLDDLFVALYLISTSIASVVFLVTIKYGTGRHFLLLSVSEATQYLTLFYVLNVSLNFATSFIKFSLLFQFLRMFQKGTWEYRSSIVGIVLVAIWGITFTILAIFPCANIPDVWNIFARDARCWAYGSQDPDIFIATLISHNAINTFFDLYITLIPFQMWFKPGVTSRTRAGLMVLLLMGATVVTLSVWRVYETVYYKGGWYPTRDPTWYGPKSILLIILEVNVASICASVPIFWPVLRPYLGAIFVTHEFSVNYEERESISSLRKGDAENGINAHYQDMYIMDLVDPLTGREKERPGSRNRSPARGKDDRV</sequence>
<protein>
    <recommendedName>
        <fullName evidence="8">Rhodopsin domain-containing protein</fullName>
    </recommendedName>
</protein>
<reference evidence="9" key="1">
    <citation type="submission" date="2023-06" db="EMBL/GenBank/DDBJ databases">
        <title>Genome-scale phylogeny and comparative genomics of the fungal order Sordariales.</title>
        <authorList>
            <consortium name="Lawrence Berkeley National Laboratory"/>
            <person name="Hensen N."/>
            <person name="Bonometti L."/>
            <person name="Westerberg I."/>
            <person name="Brannstrom I.O."/>
            <person name="Guillou S."/>
            <person name="Cros-Aarteil S."/>
            <person name="Calhoun S."/>
            <person name="Haridas S."/>
            <person name="Kuo A."/>
            <person name="Mondo S."/>
            <person name="Pangilinan J."/>
            <person name="Riley R."/>
            <person name="LaButti K."/>
            <person name="Andreopoulos B."/>
            <person name="Lipzen A."/>
            <person name="Chen C."/>
            <person name="Yanf M."/>
            <person name="Daum C."/>
            <person name="Ng V."/>
            <person name="Clum A."/>
            <person name="Steindorff A."/>
            <person name="Ohm R."/>
            <person name="Martin F."/>
            <person name="Silar P."/>
            <person name="Natvig D."/>
            <person name="Lalanne C."/>
            <person name="Gautier V."/>
            <person name="Ament-velasquez S.L."/>
            <person name="Kruys A."/>
            <person name="Hutchinson M.I."/>
            <person name="Powell A.J."/>
            <person name="Barry K."/>
            <person name="Miller A.N."/>
            <person name="Grigoriev I.V."/>
            <person name="Debuchy R."/>
            <person name="Gladieux P."/>
            <person name="Thoren M.H."/>
            <person name="Johannesson H."/>
        </authorList>
    </citation>
    <scope>NUCLEOTIDE SEQUENCE</scope>
    <source>
        <strain evidence="9">SMH3187-1</strain>
    </source>
</reference>
<feature type="transmembrane region" description="Helical" evidence="7">
    <location>
        <begin position="35"/>
        <end position="56"/>
    </location>
</feature>
<feature type="transmembrane region" description="Helical" evidence="7">
    <location>
        <begin position="68"/>
        <end position="91"/>
    </location>
</feature>
<dbReference type="InterPro" id="IPR049326">
    <property type="entry name" value="Rhodopsin_dom_fungi"/>
</dbReference>
<dbReference type="PANTHER" id="PTHR33048:SF47">
    <property type="entry name" value="INTEGRAL MEMBRANE PROTEIN-RELATED"/>
    <property type="match status" value="1"/>
</dbReference>
<feature type="transmembrane region" description="Helical" evidence="7">
    <location>
        <begin position="196"/>
        <end position="215"/>
    </location>
</feature>
<keyword evidence="3 7" id="KW-1133">Transmembrane helix</keyword>
<evidence type="ECO:0000313" key="9">
    <source>
        <dbReference type="EMBL" id="KAK0752648.1"/>
    </source>
</evidence>
<dbReference type="PANTHER" id="PTHR33048">
    <property type="entry name" value="PTH11-LIKE INTEGRAL MEMBRANE PROTEIN (AFU_ORTHOLOGUE AFUA_5G11245)"/>
    <property type="match status" value="1"/>
</dbReference>
<feature type="transmembrane region" description="Helical" evidence="7">
    <location>
        <begin position="147"/>
        <end position="168"/>
    </location>
</feature>
<dbReference type="GO" id="GO:0016020">
    <property type="term" value="C:membrane"/>
    <property type="evidence" value="ECO:0007669"/>
    <property type="project" value="UniProtKB-SubCell"/>
</dbReference>
<evidence type="ECO:0000256" key="6">
    <source>
        <dbReference type="SAM" id="MobiDB-lite"/>
    </source>
</evidence>
<comment type="caution">
    <text evidence="9">The sequence shown here is derived from an EMBL/GenBank/DDBJ whole genome shotgun (WGS) entry which is preliminary data.</text>
</comment>
<organism evidence="9 10">
    <name type="scientific">Schizothecium vesticola</name>
    <dbReference type="NCBI Taxonomy" id="314040"/>
    <lineage>
        <taxon>Eukaryota</taxon>
        <taxon>Fungi</taxon>
        <taxon>Dikarya</taxon>
        <taxon>Ascomycota</taxon>
        <taxon>Pezizomycotina</taxon>
        <taxon>Sordariomycetes</taxon>
        <taxon>Sordariomycetidae</taxon>
        <taxon>Sordariales</taxon>
        <taxon>Schizotheciaceae</taxon>
        <taxon>Schizothecium</taxon>
    </lineage>
</organism>
<feature type="transmembrane region" description="Helical" evidence="7">
    <location>
        <begin position="278"/>
        <end position="301"/>
    </location>
</feature>
<comment type="subcellular location">
    <subcellularLocation>
        <location evidence="1">Membrane</location>
        <topology evidence="1">Multi-pass membrane protein</topology>
    </subcellularLocation>
</comment>
<dbReference type="Proteomes" id="UP001172155">
    <property type="component" value="Unassembled WGS sequence"/>
</dbReference>
<name>A0AA40F7J0_9PEZI</name>
<keyword evidence="4 7" id="KW-0472">Membrane</keyword>
<feature type="transmembrane region" description="Helical" evidence="7">
    <location>
        <begin position="236"/>
        <end position="255"/>
    </location>
</feature>
<feature type="transmembrane region" description="Helical" evidence="7">
    <location>
        <begin position="111"/>
        <end position="135"/>
    </location>
</feature>
<evidence type="ECO:0000256" key="2">
    <source>
        <dbReference type="ARBA" id="ARBA00022692"/>
    </source>
</evidence>
<evidence type="ECO:0000259" key="8">
    <source>
        <dbReference type="Pfam" id="PF20684"/>
    </source>
</evidence>
<feature type="region of interest" description="Disordered" evidence="6">
    <location>
        <begin position="354"/>
        <end position="375"/>
    </location>
</feature>
<dbReference type="AlphaFoldDB" id="A0AA40F7J0"/>
<dbReference type="InterPro" id="IPR052337">
    <property type="entry name" value="SAT4-like"/>
</dbReference>
<dbReference type="Pfam" id="PF20684">
    <property type="entry name" value="Fung_rhodopsin"/>
    <property type="match status" value="1"/>
</dbReference>
<gene>
    <name evidence="9" type="ORF">B0T18DRAFT_94468</name>
</gene>
<evidence type="ECO:0000313" key="10">
    <source>
        <dbReference type="Proteomes" id="UP001172155"/>
    </source>
</evidence>
<evidence type="ECO:0000256" key="1">
    <source>
        <dbReference type="ARBA" id="ARBA00004141"/>
    </source>
</evidence>
<evidence type="ECO:0000256" key="3">
    <source>
        <dbReference type="ARBA" id="ARBA00022989"/>
    </source>
</evidence>
<evidence type="ECO:0000256" key="5">
    <source>
        <dbReference type="ARBA" id="ARBA00038359"/>
    </source>
</evidence>
<evidence type="ECO:0000256" key="4">
    <source>
        <dbReference type="ARBA" id="ARBA00023136"/>
    </source>
</evidence>
<feature type="domain" description="Rhodopsin" evidence="8">
    <location>
        <begin position="52"/>
        <end position="302"/>
    </location>
</feature>
<accession>A0AA40F7J0</accession>
<proteinExistence type="inferred from homology"/>
<comment type="similarity">
    <text evidence="5">Belongs to the SAT4 family.</text>
</comment>
<dbReference type="EMBL" id="JAUKUD010000002">
    <property type="protein sequence ID" value="KAK0752648.1"/>
    <property type="molecule type" value="Genomic_DNA"/>
</dbReference>
<evidence type="ECO:0000256" key="7">
    <source>
        <dbReference type="SAM" id="Phobius"/>
    </source>
</evidence>
<keyword evidence="10" id="KW-1185">Reference proteome</keyword>
<keyword evidence="2 7" id="KW-0812">Transmembrane</keyword>